<evidence type="ECO:0000256" key="12">
    <source>
        <dbReference type="ARBA" id="ARBA00022801"/>
    </source>
</evidence>
<evidence type="ECO:0000256" key="6">
    <source>
        <dbReference type="ARBA" id="ARBA00012180"/>
    </source>
</evidence>
<organism evidence="18 19">
    <name type="scientific">Thermaurantimonas aggregans</name>
    <dbReference type="NCBI Taxonomy" id="2173829"/>
    <lineage>
        <taxon>Bacteria</taxon>
        <taxon>Pseudomonadati</taxon>
        <taxon>Bacteroidota</taxon>
        <taxon>Flavobacteriia</taxon>
        <taxon>Flavobacteriales</taxon>
        <taxon>Schleiferiaceae</taxon>
        <taxon>Thermaurantimonas</taxon>
    </lineage>
</organism>
<dbReference type="SUPFAM" id="SSF53098">
    <property type="entry name" value="Ribonuclease H-like"/>
    <property type="match status" value="1"/>
</dbReference>
<dbReference type="EC" id="3.1.26.4" evidence="6 14"/>
<gene>
    <name evidence="14 18" type="primary">rnhB</name>
    <name evidence="18" type="ORF">JCM31826_04500</name>
</gene>
<reference evidence="18 19" key="1">
    <citation type="submission" date="2018-11" db="EMBL/GenBank/DDBJ databases">
        <title>Schleiferia aggregans sp. nov., a moderately thermophilic heterotrophic bacterium isolated from microbial mats at a terrestrial hot spring.</title>
        <authorList>
            <person name="Iino T."/>
            <person name="Ohkuma M."/>
            <person name="Haruta S."/>
        </authorList>
    </citation>
    <scope>NUCLEOTIDE SEQUENCE [LARGE SCALE GENOMIC DNA]</scope>
    <source>
        <strain evidence="18 19">LA</strain>
    </source>
</reference>
<evidence type="ECO:0000256" key="3">
    <source>
        <dbReference type="ARBA" id="ARBA00004065"/>
    </source>
</evidence>
<comment type="catalytic activity">
    <reaction evidence="1 14 15 16">
        <text>Endonucleolytic cleavage to 5'-phosphomonoester.</text>
        <dbReference type="EC" id="3.1.26.4"/>
    </reaction>
</comment>
<keyword evidence="8 14" id="KW-0963">Cytoplasm</keyword>
<feature type="domain" description="RNase H type-2" evidence="17">
    <location>
        <begin position="12"/>
        <end position="201"/>
    </location>
</feature>
<feature type="binding site" evidence="14 15">
    <location>
        <position position="18"/>
    </location>
    <ligand>
        <name>a divalent metal cation</name>
        <dbReference type="ChEBI" id="CHEBI:60240"/>
    </ligand>
</feature>
<comment type="similarity">
    <text evidence="5 14 16">Belongs to the RNase HII family.</text>
</comment>
<dbReference type="InterPro" id="IPR001352">
    <property type="entry name" value="RNase_HII/HIII"/>
</dbReference>
<evidence type="ECO:0000256" key="9">
    <source>
        <dbReference type="ARBA" id="ARBA00022722"/>
    </source>
</evidence>
<dbReference type="Proteomes" id="UP000286715">
    <property type="component" value="Unassembled WGS sequence"/>
</dbReference>
<keyword evidence="9 14" id="KW-0540">Nuclease</keyword>
<keyword evidence="10 14" id="KW-0479">Metal-binding</keyword>
<dbReference type="EMBL" id="BHZE01000003">
    <property type="protein sequence ID" value="GCD76968.1"/>
    <property type="molecule type" value="Genomic_DNA"/>
</dbReference>
<dbReference type="OrthoDB" id="9803420at2"/>
<evidence type="ECO:0000256" key="13">
    <source>
        <dbReference type="ARBA" id="ARBA00023211"/>
    </source>
</evidence>
<keyword evidence="11 14" id="KW-0255">Endonuclease</keyword>
<dbReference type="GO" id="GO:0005737">
    <property type="term" value="C:cytoplasm"/>
    <property type="evidence" value="ECO:0007669"/>
    <property type="project" value="UniProtKB-SubCell"/>
</dbReference>
<feature type="binding site" evidence="14 15">
    <location>
        <position position="110"/>
    </location>
    <ligand>
        <name>a divalent metal cation</name>
        <dbReference type="ChEBI" id="CHEBI:60240"/>
    </ligand>
</feature>
<dbReference type="GO" id="GO:0043137">
    <property type="term" value="P:DNA replication, removal of RNA primer"/>
    <property type="evidence" value="ECO:0007669"/>
    <property type="project" value="TreeGrafter"/>
</dbReference>
<dbReference type="GO" id="GO:0004523">
    <property type="term" value="F:RNA-DNA hybrid ribonuclease activity"/>
    <property type="evidence" value="ECO:0007669"/>
    <property type="project" value="UniProtKB-UniRule"/>
</dbReference>
<comment type="cofactor">
    <cofactor evidence="2">
        <name>Mg(2+)</name>
        <dbReference type="ChEBI" id="CHEBI:18420"/>
    </cofactor>
</comment>
<evidence type="ECO:0000256" key="7">
    <source>
        <dbReference type="ARBA" id="ARBA00019179"/>
    </source>
</evidence>
<evidence type="ECO:0000256" key="1">
    <source>
        <dbReference type="ARBA" id="ARBA00000077"/>
    </source>
</evidence>
<evidence type="ECO:0000259" key="17">
    <source>
        <dbReference type="PROSITE" id="PS51975"/>
    </source>
</evidence>
<dbReference type="AlphaFoldDB" id="A0A401XIZ8"/>
<evidence type="ECO:0000256" key="8">
    <source>
        <dbReference type="ARBA" id="ARBA00022490"/>
    </source>
</evidence>
<evidence type="ECO:0000256" key="10">
    <source>
        <dbReference type="ARBA" id="ARBA00022723"/>
    </source>
</evidence>
<keyword evidence="19" id="KW-1185">Reference proteome</keyword>
<evidence type="ECO:0000313" key="18">
    <source>
        <dbReference type="EMBL" id="GCD76968.1"/>
    </source>
</evidence>
<comment type="function">
    <text evidence="3 14 16">Endonuclease that specifically degrades the RNA of RNA-DNA hybrids.</text>
</comment>
<dbReference type="PANTHER" id="PTHR10954">
    <property type="entry name" value="RIBONUCLEASE H2 SUBUNIT A"/>
    <property type="match status" value="1"/>
</dbReference>
<dbReference type="PROSITE" id="PS51975">
    <property type="entry name" value="RNASE_H_2"/>
    <property type="match status" value="1"/>
</dbReference>
<evidence type="ECO:0000313" key="19">
    <source>
        <dbReference type="Proteomes" id="UP000286715"/>
    </source>
</evidence>
<proteinExistence type="inferred from homology"/>
<dbReference type="Gene3D" id="3.30.420.10">
    <property type="entry name" value="Ribonuclease H-like superfamily/Ribonuclease H"/>
    <property type="match status" value="1"/>
</dbReference>
<dbReference type="GO" id="GO:0006298">
    <property type="term" value="P:mismatch repair"/>
    <property type="evidence" value="ECO:0007669"/>
    <property type="project" value="TreeGrafter"/>
</dbReference>
<accession>A0A401XIZ8</accession>
<evidence type="ECO:0000256" key="14">
    <source>
        <dbReference type="HAMAP-Rule" id="MF_00052"/>
    </source>
</evidence>
<comment type="caution">
    <text evidence="18">The sequence shown here is derived from an EMBL/GenBank/DDBJ whole genome shotgun (WGS) entry which is preliminary data.</text>
</comment>
<dbReference type="GO" id="GO:0032299">
    <property type="term" value="C:ribonuclease H2 complex"/>
    <property type="evidence" value="ECO:0007669"/>
    <property type="project" value="TreeGrafter"/>
</dbReference>
<evidence type="ECO:0000256" key="4">
    <source>
        <dbReference type="ARBA" id="ARBA00004496"/>
    </source>
</evidence>
<keyword evidence="12 14" id="KW-0378">Hydrolase</keyword>
<evidence type="ECO:0000256" key="16">
    <source>
        <dbReference type="RuleBase" id="RU003515"/>
    </source>
</evidence>
<dbReference type="RefSeq" id="WP_124397029.1">
    <property type="nucleotide sequence ID" value="NZ_JAOAIQ010000010.1"/>
</dbReference>
<comment type="cofactor">
    <cofactor evidence="14 15">
        <name>Mn(2+)</name>
        <dbReference type="ChEBI" id="CHEBI:29035"/>
    </cofactor>
    <cofactor evidence="14 15">
        <name>Mg(2+)</name>
        <dbReference type="ChEBI" id="CHEBI:18420"/>
    </cofactor>
    <text evidence="14 15">Manganese or magnesium. Binds 1 divalent metal ion per monomer in the absence of substrate. May bind a second metal ion after substrate binding.</text>
</comment>
<dbReference type="CDD" id="cd07182">
    <property type="entry name" value="RNase_HII_bacteria_HII_like"/>
    <property type="match status" value="1"/>
</dbReference>
<dbReference type="InterPro" id="IPR024567">
    <property type="entry name" value="RNase_HII/HIII_dom"/>
</dbReference>
<dbReference type="HAMAP" id="MF_00052_B">
    <property type="entry name" value="RNase_HII_B"/>
    <property type="match status" value="1"/>
</dbReference>
<dbReference type="Pfam" id="PF01351">
    <property type="entry name" value="RNase_HII"/>
    <property type="match status" value="1"/>
</dbReference>
<dbReference type="InterPro" id="IPR012337">
    <property type="entry name" value="RNaseH-like_sf"/>
</dbReference>
<comment type="subcellular location">
    <subcellularLocation>
        <location evidence="4 14">Cytoplasm</location>
    </subcellularLocation>
</comment>
<dbReference type="InterPro" id="IPR022898">
    <property type="entry name" value="RNase_HII"/>
</dbReference>
<dbReference type="GO" id="GO:0030145">
    <property type="term" value="F:manganese ion binding"/>
    <property type="evidence" value="ECO:0007669"/>
    <property type="project" value="UniProtKB-UniRule"/>
</dbReference>
<evidence type="ECO:0000256" key="15">
    <source>
        <dbReference type="PROSITE-ProRule" id="PRU01319"/>
    </source>
</evidence>
<dbReference type="PANTHER" id="PTHR10954:SF18">
    <property type="entry name" value="RIBONUCLEASE HII"/>
    <property type="match status" value="1"/>
</dbReference>
<sequence>MSELIDFFQTEVPEAGCDETGRGCLAGPVVAAAVILDSQKPIPLLNDSKKLTARQRESLFDIICQQAKAWAIAEVSVEEINRINILNASLLAMQQAVLKLTVVPGLLLIDGNRFPRWHIPHRCMVKGDARYQAIAAASILAKVYRDRLMLQLHQDYPHFQWDKNKGYPTRPHIEALLRQGITPHHRRKFVSKFFEPDLFGG</sequence>
<name>A0A401XIZ8_9FLAO</name>
<feature type="binding site" evidence="14 15">
    <location>
        <position position="19"/>
    </location>
    <ligand>
        <name>a divalent metal cation</name>
        <dbReference type="ChEBI" id="CHEBI:60240"/>
    </ligand>
</feature>
<evidence type="ECO:0000256" key="11">
    <source>
        <dbReference type="ARBA" id="ARBA00022759"/>
    </source>
</evidence>
<evidence type="ECO:0000256" key="2">
    <source>
        <dbReference type="ARBA" id="ARBA00001946"/>
    </source>
</evidence>
<dbReference type="NCBIfam" id="NF000595">
    <property type="entry name" value="PRK00015.1-3"/>
    <property type="match status" value="1"/>
</dbReference>
<evidence type="ECO:0000256" key="5">
    <source>
        <dbReference type="ARBA" id="ARBA00007383"/>
    </source>
</evidence>
<protein>
    <recommendedName>
        <fullName evidence="7 14">Ribonuclease HII</fullName>
        <shortName evidence="14">RNase HII</shortName>
        <ecNumber evidence="6 14">3.1.26.4</ecNumber>
    </recommendedName>
</protein>
<dbReference type="GO" id="GO:0003723">
    <property type="term" value="F:RNA binding"/>
    <property type="evidence" value="ECO:0007669"/>
    <property type="project" value="UniProtKB-UniRule"/>
</dbReference>
<keyword evidence="13 14" id="KW-0464">Manganese</keyword>
<dbReference type="InterPro" id="IPR036397">
    <property type="entry name" value="RNaseH_sf"/>
</dbReference>